<evidence type="ECO:0000256" key="5">
    <source>
        <dbReference type="ARBA" id="ARBA00022519"/>
    </source>
</evidence>
<comment type="function">
    <text evidence="10">Interacts with outer membrane receptor proteins that carry out high-affinity binding and energy dependent uptake into the periplasmic space of specific substrates. It could act to transduce energy from the cytoplasmic membrane to specific energy-requiring processes in the outer membrane, resulting in the release into the periplasm of ligands bound by these outer membrane proteins.</text>
</comment>
<dbReference type="InterPro" id="IPR003538">
    <property type="entry name" value="TonB"/>
</dbReference>
<keyword evidence="8 10" id="KW-1133">Transmembrane helix</keyword>
<evidence type="ECO:0000313" key="14">
    <source>
        <dbReference type="Proteomes" id="UP000001591"/>
    </source>
</evidence>
<feature type="region of interest" description="Disordered" evidence="11">
    <location>
        <begin position="64"/>
        <end position="173"/>
    </location>
</feature>
<evidence type="ECO:0000256" key="4">
    <source>
        <dbReference type="ARBA" id="ARBA00022475"/>
    </source>
</evidence>
<evidence type="ECO:0000256" key="8">
    <source>
        <dbReference type="ARBA" id="ARBA00022989"/>
    </source>
</evidence>
<dbReference type="InterPro" id="IPR051045">
    <property type="entry name" value="TonB-dependent_transducer"/>
</dbReference>
<dbReference type="PROSITE" id="PS52015">
    <property type="entry name" value="TONB_CTD"/>
    <property type="match status" value="1"/>
</dbReference>
<dbReference type="PANTHER" id="PTHR33446:SF2">
    <property type="entry name" value="PROTEIN TONB"/>
    <property type="match status" value="1"/>
</dbReference>
<dbReference type="PRINTS" id="PR01374">
    <property type="entry name" value="TONBPROTEIN"/>
</dbReference>
<dbReference type="eggNOG" id="COG0810">
    <property type="taxonomic scope" value="Bacteria"/>
</dbReference>
<dbReference type="PANTHER" id="PTHR33446">
    <property type="entry name" value="PROTEIN TONB-RELATED"/>
    <property type="match status" value="1"/>
</dbReference>
<dbReference type="Pfam" id="PF03544">
    <property type="entry name" value="TonB_C"/>
    <property type="match status" value="1"/>
</dbReference>
<reference evidence="13 14" key="1">
    <citation type="journal article" date="2010" name="BMC Genomics">
        <title>Metabolic flexibility revealed in the genome of the cyst-forming alpha-1 proteobacterium Rhodospirillum centenum.</title>
        <authorList>
            <person name="Lu Y.K."/>
            <person name="Marden J."/>
            <person name="Han M."/>
            <person name="Swingley W.D."/>
            <person name="Mastrian S.D."/>
            <person name="Chowdhury S.R."/>
            <person name="Hao J."/>
            <person name="Helmy T."/>
            <person name="Kim S."/>
            <person name="Kurdoglu A.A."/>
            <person name="Matthies H.J."/>
            <person name="Rollo D."/>
            <person name="Stothard P."/>
            <person name="Blankenship R.E."/>
            <person name="Bauer C.E."/>
            <person name="Touchman J.W."/>
        </authorList>
    </citation>
    <scope>NUCLEOTIDE SEQUENCE [LARGE SCALE GENOMIC DNA]</scope>
    <source>
        <strain evidence="14">ATCC 51521 / SW</strain>
    </source>
</reference>
<dbReference type="STRING" id="414684.RC1_3835"/>
<dbReference type="RefSeq" id="WP_012568951.1">
    <property type="nucleotide sequence ID" value="NC_011420.2"/>
</dbReference>
<dbReference type="GO" id="GO:0030288">
    <property type="term" value="C:outer membrane-bounded periplasmic space"/>
    <property type="evidence" value="ECO:0007669"/>
    <property type="project" value="InterPro"/>
</dbReference>
<dbReference type="Proteomes" id="UP000001591">
    <property type="component" value="Chromosome"/>
</dbReference>
<keyword evidence="7 10" id="KW-0653">Protein transport</keyword>
<gene>
    <name evidence="13" type="primary">tonB</name>
    <name evidence="13" type="ordered locus">RC1_3835</name>
</gene>
<keyword evidence="5 10" id="KW-0997">Cell inner membrane</keyword>
<comment type="subcellular location">
    <subcellularLocation>
        <location evidence="1 10">Cell inner membrane</location>
        <topology evidence="1 10">Single-pass membrane protein</topology>
        <orientation evidence="1 10">Periplasmic side</orientation>
    </subcellularLocation>
</comment>
<keyword evidence="6 10" id="KW-0812">Transmembrane</keyword>
<evidence type="ECO:0000256" key="10">
    <source>
        <dbReference type="RuleBase" id="RU362123"/>
    </source>
</evidence>
<proteinExistence type="inferred from homology"/>
<feature type="compositionally biased region" description="Low complexity" evidence="11">
    <location>
        <begin position="140"/>
        <end position="151"/>
    </location>
</feature>
<keyword evidence="10" id="KW-0735">Signal-anchor</keyword>
<evidence type="ECO:0000256" key="9">
    <source>
        <dbReference type="ARBA" id="ARBA00023136"/>
    </source>
</evidence>
<evidence type="ECO:0000313" key="13">
    <source>
        <dbReference type="EMBL" id="ACJ01178.1"/>
    </source>
</evidence>
<feature type="compositionally biased region" description="Pro residues" evidence="11">
    <location>
        <begin position="72"/>
        <end position="85"/>
    </location>
</feature>
<dbReference type="EMBL" id="CP000613">
    <property type="protein sequence ID" value="ACJ01178.1"/>
    <property type="molecule type" value="Genomic_DNA"/>
</dbReference>
<evidence type="ECO:0000256" key="1">
    <source>
        <dbReference type="ARBA" id="ARBA00004383"/>
    </source>
</evidence>
<evidence type="ECO:0000256" key="11">
    <source>
        <dbReference type="SAM" id="MobiDB-lite"/>
    </source>
</evidence>
<dbReference type="GO" id="GO:0015031">
    <property type="term" value="P:protein transport"/>
    <property type="evidence" value="ECO:0007669"/>
    <property type="project" value="UniProtKB-UniRule"/>
</dbReference>
<feature type="domain" description="TonB C-terminal" evidence="12">
    <location>
        <begin position="175"/>
        <end position="268"/>
    </location>
</feature>
<keyword evidence="14" id="KW-1185">Reference proteome</keyword>
<dbReference type="AlphaFoldDB" id="B6IY04"/>
<organism evidence="13 14">
    <name type="scientific">Rhodospirillum centenum (strain ATCC 51521 / SW)</name>
    <dbReference type="NCBI Taxonomy" id="414684"/>
    <lineage>
        <taxon>Bacteria</taxon>
        <taxon>Pseudomonadati</taxon>
        <taxon>Pseudomonadota</taxon>
        <taxon>Alphaproteobacteria</taxon>
        <taxon>Rhodospirillales</taxon>
        <taxon>Rhodospirillaceae</taxon>
        <taxon>Rhodospirillum</taxon>
    </lineage>
</organism>
<evidence type="ECO:0000256" key="7">
    <source>
        <dbReference type="ARBA" id="ARBA00022927"/>
    </source>
</evidence>
<dbReference type="InterPro" id="IPR006260">
    <property type="entry name" value="TonB/TolA_C"/>
</dbReference>
<dbReference type="GO" id="GO:0055085">
    <property type="term" value="P:transmembrane transport"/>
    <property type="evidence" value="ECO:0007669"/>
    <property type="project" value="InterPro"/>
</dbReference>
<accession>B6IY04</accession>
<evidence type="ECO:0000259" key="12">
    <source>
        <dbReference type="PROSITE" id="PS52015"/>
    </source>
</evidence>
<keyword evidence="3 10" id="KW-0813">Transport</keyword>
<evidence type="ECO:0000256" key="2">
    <source>
        <dbReference type="ARBA" id="ARBA00006555"/>
    </source>
</evidence>
<dbReference type="GO" id="GO:0031992">
    <property type="term" value="F:energy transducer activity"/>
    <property type="evidence" value="ECO:0007669"/>
    <property type="project" value="InterPro"/>
</dbReference>
<feature type="compositionally biased region" description="Low complexity" evidence="11">
    <location>
        <begin position="161"/>
        <end position="173"/>
    </location>
</feature>
<comment type="similarity">
    <text evidence="2 10">Belongs to the TonB family.</text>
</comment>
<keyword evidence="4 10" id="KW-1003">Cell membrane</keyword>
<dbReference type="NCBIfam" id="TIGR01352">
    <property type="entry name" value="tonB_Cterm"/>
    <property type="match status" value="1"/>
</dbReference>
<dbReference type="Gene3D" id="3.30.1150.10">
    <property type="match status" value="1"/>
</dbReference>
<dbReference type="GO" id="GO:0015891">
    <property type="term" value="P:siderophore transport"/>
    <property type="evidence" value="ECO:0007669"/>
    <property type="project" value="InterPro"/>
</dbReference>
<evidence type="ECO:0000256" key="6">
    <source>
        <dbReference type="ARBA" id="ARBA00022692"/>
    </source>
</evidence>
<dbReference type="InterPro" id="IPR037682">
    <property type="entry name" value="TonB_C"/>
</dbReference>
<name>B6IY04_RHOCS</name>
<feature type="transmembrane region" description="Helical" evidence="10">
    <location>
        <begin position="20"/>
        <end position="39"/>
    </location>
</feature>
<evidence type="ECO:0000256" key="3">
    <source>
        <dbReference type="ARBA" id="ARBA00022448"/>
    </source>
</evidence>
<dbReference type="OrthoDB" id="8481221at2"/>
<protein>
    <recommendedName>
        <fullName evidence="10">Protein TonB</fullName>
    </recommendedName>
</protein>
<dbReference type="KEGG" id="rce:RC1_3835"/>
<keyword evidence="9 10" id="KW-0472">Membrane</keyword>
<sequence length="268" mass="28365">MTLEMVAPAPDTGPRWGRAFALALGAHLLPGAVLVGWLGPVAAPPAPPPAGIMLELAPLPSAPAVTPSDAAPAPPAVEAPPPPPEPVEEPTPEPDPVPVPKPRERPVVKPLPVRPKAEVALPRAEAAPSRPREQAEARTPASASSAPPAAAQVSDRTAAPAVGASSAQTSSSVQTWQSRLFAHLERHKRYPSRARRLRQEGVPMVRFAMDREGRLLSVRLEHPCGVDSLDEEALALVDRAQPFPPPPPEIQGERVELVVPVDFSIRTR</sequence>
<dbReference type="SUPFAM" id="SSF74653">
    <property type="entry name" value="TolA/TonB C-terminal domain"/>
    <property type="match status" value="1"/>
</dbReference>
<dbReference type="GO" id="GO:0098797">
    <property type="term" value="C:plasma membrane protein complex"/>
    <property type="evidence" value="ECO:0007669"/>
    <property type="project" value="TreeGrafter"/>
</dbReference>
<dbReference type="HOGENOM" id="CLU_076333_2_0_5"/>